<keyword evidence="3" id="KW-1185">Reference proteome</keyword>
<gene>
    <name evidence="2" type="ORF">LYB30171_01361</name>
</gene>
<protein>
    <submittedName>
        <fullName evidence="2">Uncharacterized protein</fullName>
    </submittedName>
</protein>
<dbReference type="RefSeq" id="WP_215217979.1">
    <property type="nucleotide sequence ID" value="NZ_OU015430.1"/>
</dbReference>
<evidence type="ECO:0000256" key="1">
    <source>
        <dbReference type="SAM" id="MobiDB-lite"/>
    </source>
</evidence>
<dbReference type="EMBL" id="OU015430">
    <property type="protein sequence ID" value="CAG4973037.1"/>
    <property type="molecule type" value="Genomic_DNA"/>
</dbReference>
<organism evidence="2 3">
    <name type="scientific">Novilysobacter luteus</name>
    <dbReference type="NCBI Taxonomy" id="2822368"/>
    <lineage>
        <taxon>Bacteria</taxon>
        <taxon>Pseudomonadati</taxon>
        <taxon>Pseudomonadota</taxon>
        <taxon>Gammaproteobacteria</taxon>
        <taxon>Lysobacterales</taxon>
        <taxon>Lysobacteraceae</taxon>
        <taxon>Novilysobacter</taxon>
    </lineage>
</organism>
<proteinExistence type="predicted"/>
<evidence type="ECO:0000313" key="2">
    <source>
        <dbReference type="EMBL" id="CAG4973037.1"/>
    </source>
</evidence>
<dbReference type="Proteomes" id="UP000680116">
    <property type="component" value="Chromosome"/>
</dbReference>
<accession>A0ABM8UFD0</accession>
<feature type="region of interest" description="Disordered" evidence="1">
    <location>
        <begin position="1"/>
        <end position="29"/>
    </location>
</feature>
<feature type="compositionally biased region" description="Basic residues" evidence="1">
    <location>
        <begin position="1"/>
        <end position="17"/>
    </location>
</feature>
<evidence type="ECO:0000313" key="3">
    <source>
        <dbReference type="Proteomes" id="UP000680116"/>
    </source>
</evidence>
<sequence length="139" mass="15158">MSIRSKAKRDARRKHQRVPQGIVMPPRPGVEAHADLRDAHGELLGGIARREGEWVLGLDGRIVGGSESPATLLAMLRRAAAIQEEAGHTVRLKCSDALRDAAHEEARTQGLSFEAFEQHLDRRLRGVPADDDAPPAVAH</sequence>
<name>A0ABM8UFD0_9GAMM</name>
<reference evidence="2 3" key="1">
    <citation type="submission" date="2021-04" db="EMBL/GenBank/DDBJ databases">
        <authorList>
            <person name="Rodrigo-Torres L."/>
            <person name="Arahal R. D."/>
            <person name="Lucena T."/>
        </authorList>
    </citation>
    <scope>NUCLEOTIDE SEQUENCE [LARGE SCALE GENOMIC DNA]</scope>
    <source>
        <strain evidence="2 3">CECT 30171</strain>
    </source>
</reference>